<dbReference type="InterPro" id="IPR043781">
    <property type="entry name" value="DUF5723"/>
</dbReference>
<accession>M7NRP2</accession>
<sequence>MQALPAGIFFTFTASIFNAALMKHLLIILLLLAAATAAPAQMYFKEGRQICCGDSLLAGYAQALDINPAQLGRVKAKKRSLGLLQIGSNVYSNRLDLGDALRFAFSDDSLSTALKSQLLAPGETEPFTFATNFDFNWASFSYATPQLGGIALRVRDRISSHSAVPNDLLALLLEGRMSDTYQNSTTQELVAASNGTRVSYSHIREASLGYGRALFRSKALSLYAGGTLKRLWGIGYYNTTIEGASIIGNSAFSEVYNINYGDLQPEGRNLDEFQRKILDTSGSGWGLDLGLTLEIANTVVLGAAVLDMGALDWNRGVVRAQASTASFIEQLDDPTIRTLNFKEQLARIYDEFSFEEGADFSAPLNTQMRLNASWLVGDRFSLSGDALIPLNNNNLEVMNYQAGTYAAGFNYVLSPGPVTTNLSSAFFYSSQYEVRVPLGLSLGFRGGAMFSIAVNDLLTFVSSSKDPFPGISITGLNLLF</sequence>
<evidence type="ECO:0000259" key="1">
    <source>
        <dbReference type="Pfam" id="PF18990"/>
    </source>
</evidence>
<proteinExistence type="predicted"/>
<evidence type="ECO:0000313" key="3">
    <source>
        <dbReference type="Proteomes" id="UP000011910"/>
    </source>
</evidence>
<comment type="caution">
    <text evidence="2">The sequence shown here is derived from an EMBL/GenBank/DDBJ whole genome shotgun (WGS) entry which is preliminary data.</text>
</comment>
<evidence type="ECO:0000313" key="2">
    <source>
        <dbReference type="EMBL" id="EMR04360.1"/>
    </source>
</evidence>
<feature type="domain" description="DUF5723" evidence="1">
    <location>
        <begin position="82"/>
        <end position="403"/>
    </location>
</feature>
<dbReference type="PATRIC" id="fig|1279009.4.peg.532"/>
<organism evidence="2 3">
    <name type="scientific">Cesiribacter andamanensis AMV16</name>
    <dbReference type="NCBI Taxonomy" id="1279009"/>
    <lineage>
        <taxon>Bacteria</taxon>
        <taxon>Pseudomonadati</taxon>
        <taxon>Bacteroidota</taxon>
        <taxon>Cytophagia</taxon>
        <taxon>Cytophagales</taxon>
        <taxon>Cesiribacteraceae</taxon>
        <taxon>Cesiribacter</taxon>
    </lineage>
</organism>
<dbReference type="AlphaFoldDB" id="M7NRP2"/>
<reference evidence="2 3" key="1">
    <citation type="journal article" date="2013" name="Genome Announc.">
        <title>Draft Genome Sequence of Cesiribacter andamanensis Strain AMV16T, Isolated from a Soil Sample from a Mud Volcano in the Andaman Islands, India.</title>
        <authorList>
            <person name="Shivaji S."/>
            <person name="Ara S."/>
            <person name="Begum Z."/>
            <person name="Srinivas T.N."/>
            <person name="Singh A."/>
            <person name="Kumar Pinnaka A."/>
        </authorList>
    </citation>
    <scope>NUCLEOTIDE SEQUENCE [LARGE SCALE GENOMIC DNA]</scope>
    <source>
        <strain evidence="2 3">AMV16</strain>
    </source>
</reference>
<dbReference type="Pfam" id="PF18990">
    <property type="entry name" value="DUF5723"/>
    <property type="match status" value="1"/>
</dbReference>
<gene>
    <name evidence="2" type="ORF">ADICEAN_00523</name>
</gene>
<keyword evidence="3" id="KW-1185">Reference proteome</keyword>
<protein>
    <recommendedName>
        <fullName evidence="1">DUF5723 domain-containing protein</fullName>
    </recommendedName>
</protein>
<dbReference type="EMBL" id="AODQ01000007">
    <property type="protein sequence ID" value="EMR04360.1"/>
    <property type="molecule type" value="Genomic_DNA"/>
</dbReference>
<name>M7NRP2_9BACT</name>
<dbReference type="Proteomes" id="UP000011910">
    <property type="component" value="Unassembled WGS sequence"/>
</dbReference>